<dbReference type="EMBL" id="CM004392">
    <property type="protein sequence ID" value="OAY46608.1"/>
    <property type="molecule type" value="Genomic_DNA"/>
</dbReference>
<sequence length="46" mass="5467">MKMLDELKHSLQSTIDNHIQVNCKMMEARFQIHMEGKSVMFMLVEI</sequence>
<gene>
    <name evidence="1" type="ORF">MANES_06G013100</name>
</gene>
<proteinExistence type="predicted"/>
<evidence type="ECO:0000313" key="1">
    <source>
        <dbReference type="EMBL" id="OAY46608.1"/>
    </source>
</evidence>
<reference evidence="1" key="1">
    <citation type="submission" date="2016-02" db="EMBL/GenBank/DDBJ databases">
        <title>WGS assembly of Manihot esculenta.</title>
        <authorList>
            <person name="Bredeson J.V."/>
            <person name="Prochnik S.E."/>
            <person name="Lyons J.B."/>
            <person name="Schmutz J."/>
            <person name="Grimwood J."/>
            <person name="Vrebalov J."/>
            <person name="Bart R.S."/>
            <person name="Amuge T."/>
            <person name="Ferguson M.E."/>
            <person name="Green R."/>
            <person name="Putnam N."/>
            <person name="Stites J."/>
            <person name="Rounsley S."/>
            <person name="Rokhsar D.S."/>
        </authorList>
    </citation>
    <scope>NUCLEOTIDE SEQUENCE [LARGE SCALE GENOMIC DNA]</scope>
    <source>
        <tissue evidence="1">Leaf</tissue>
    </source>
</reference>
<organism evidence="1">
    <name type="scientific">Manihot esculenta</name>
    <name type="common">Cassava</name>
    <name type="synonym">Jatropha manihot</name>
    <dbReference type="NCBI Taxonomy" id="3983"/>
    <lineage>
        <taxon>Eukaryota</taxon>
        <taxon>Viridiplantae</taxon>
        <taxon>Streptophyta</taxon>
        <taxon>Embryophyta</taxon>
        <taxon>Tracheophyta</taxon>
        <taxon>Spermatophyta</taxon>
        <taxon>Magnoliopsida</taxon>
        <taxon>eudicotyledons</taxon>
        <taxon>Gunneridae</taxon>
        <taxon>Pentapetalae</taxon>
        <taxon>rosids</taxon>
        <taxon>fabids</taxon>
        <taxon>Malpighiales</taxon>
        <taxon>Euphorbiaceae</taxon>
        <taxon>Crotonoideae</taxon>
        <taxon>Manihoteae</taxon>
        <taxon>Manihot</taxon>
    </lineage>
</organism>
<name>A0A2C9VPB9_MANES</name>
<dbReference type="AlphaFoldDB" id="A0A2C9VPB9"/>
<protein>
    <submittedName>
        <fullName evidence="1">Uncharacterized protein</fullName>
    </submittedName>
</protein>
<accession>A0A2C9VPB9</accession>